<name>A0A250J316_9BACT</name>
<keyword evidence="3 5" id="KW-1133">Transmembrane helix</keyword>
<sequence length="285" mass="30495">MTPPWVKMSGKGWAASLLGVTGVRRICNEVRPLAYILARLLIAFSLTMISLAQPARVLLDPLDATRAAVEAHRWVWPLLLLVLCVSASGTAFSLRWDARASVVQRLQMSGQLERMTESELSEEIQSAPRKALIVGLLKGVLLMPLQTLVLAALLWVCAWLFDRSAPFGRLLSAAALAMLPIALYHLVFTVCAFAQPALSEARVQDLVPSSLAALGGLSPKMERVLRGVDFFNLWSVVLLGLGFSAATGMSRTRAVALGCVLYVMFIGVVFVGLPGIAAAKAGGAA</sequence>
<reference evidence="7 8" key="1">
    <citation type="submission" date="2017-06" db="EMBL/GenBank/DDBJ databases">
        <title>Sequencing and comparative analysis of myxobacterial genomes.</title>
        <authorList>
            <person name="Rupp O."/>
            <person name="Goesmann A."/>
            <person name="Sogaard-Andersen L."/>
        </authorList>
    </citation>
    <scope>NUCLEOTIDE SEQUENCE [LARGE SCALE GENOMIC DNA]</scope>
    <source>
        <strain evidence="7 8">DSM 52655</strain>
    </source>
</reference>
<proteinExistence type="predicted"/>
<dbReference type="Pfam" id="PF04893">
    <property type="entry name" value="Yip1"/>
    <property type="match status" value="1"/>
</dbReference>
<organism evidence="7 8">
    <name type="scientific">Cystobacter fuscus</name>
    <dbReference type="NCBI Taxonomy" id="43"/>
    <lineage>
        <taxon>Bacteria</taxon>
        <taxon>Pseudomonadati</taxon>
        <taxon>Myxococcota</taxon>
        <taxon>Myxococcia</taxon>
        <taxon>Myxococcales</taxon>
        <taxon>Cystobacterineae</taxon>
        <taxon>Archangiaceae</taxon>
        <taxon>Cystobacter</taxon>
    </lineage>
</organism>
<accession>A0A250J316</accession>
<keyword evidence="2 5" id="KW-0812">Transmembrane</keyword>
<dbReference type="Proteomes" id="UP000217257">
    <property type="component" value="Chromosome"/>
</dbReference>
<evidence type="ECO:0000313" key="7">
    <source>
        <dbReference type="EMBL" id="ATB38359.1"/>
    </source>
</evidence>
<evidence type="ECO:0000313" key="8">
    <source>
        <dbReference type="Proteomes" id="UP000217257"/>
    </source>
</evidence>
<feature type="transmembrane region" description="Helical" evidence="5">
    <location>
        <begin position="230"/>
        <end position="249"/>
    </location>
</feature>
<evidence type="ECO:0000259" key="6">
    <source>
        <dbReference type="Pfam" id="PF04893"/>
    </source>
</evidence>
<evidence type="ECO:0000256" key="1">
    <source>
        <dbReference type="ARBA" id="ARBA00004141"/>
    </source>
</evidence>
<dbReference type="KEGG" id="cfus:CYFUS_003793"/>
<dbReference type="GO" id="GO:0016020">
    <property type="term" value="C:membrane"/>
    <property type="evidence" value="ECO:0007669"/>
    <property type="project" value="UniProtKB-SubCell"/>
</dbReference>
<evidence type="ECO:0000256" key="3">
    <source>
        <dbReference type="ARBA" id="ARBA00022989"/>
    </source>
</evidence>
<dbReference type="EMBL" id="CP022098">
    <property type="protein sequence ID" value="ATB38359.1"/>
    <property type="molecule type" value="Genomic_DNA"/>
</dbReference>
<evidence type="ECO:0000256" key="2">
    <source>
        <dbReference type="ARBA" id="ARBA00022692"/>
    </source>
</evidence>
<feature type="transmembrane region" description="Helical" evidence="5">
    <location>
        <begin position="255"/>
        <end position="279"/>
    </location>
</feature>
<gene>
    <name evidence="7" type="ORF">CYFUS_003793</name>
</gene>
<feature type="transmembrane region" description="Helical" evidence="5">
    <location>
        <begin position="173"/>
        <end position="194"/>
    </location>
</feature>
<feature type="transmembrane region" description="Helical" evidence="5">
    <location>
        <begin position="139"/>
        <end position="161"/>
    </location>
</feature>
<feature type="transmembrane region" description="Helical" evidence="5">
    <location>
        <begin position="74"/>
        <end position="96"/>
    </location>
</feature>
<protein>
    <recommendedName>
        <fullName evidence="6">Yip1 domain-containing protein</fullName>
    </recommendedName>
</protein>
<evidence type="ECO:0000256" key="5">
    <source>
        <dbReference type="SAM" id="Phobius"/>
    </source>
</evidence>
<feature type="transmembrane region" description="Helical" evidence="5">
    <location>
        <begin position="33"/>
        <end position="54"/>
    </location>
</feature>
<dbReference type="AlphaFoldDB" id="A0A250J316"/>
<evidence type="ECO:0000256" key="4">
    <source>
        <dbReference type="ARBA" id="ARBA00023136"/>
    </source>
</evidence>
<keyword evidence="4 5" id="KW-0472">Membrane</keyword>
<feature type="domain" description="Yip1" evidence="6">
    <location>
        <begin position="56"/>
        <end position="271"/>
    </location>
</feature>
<comment type="subcellular location">
    <subcellularLocation>
        <location evidence="1">Membrane</location>
        <topology evidence="1">Multi-pass membrane protein</topology>
    </subcellularLocation>
</comment>
<dbReference type="InterPro" id="IPR006977">
    <property type="entry name" value="Yip1_dom"/>
</dbReference>